<dbReference type="SUPFAM" id="SSF50494">
    <property type="entry name" value="Trypsin-like serine proteases"/>
    <property type="match status" value="1"/>
</dbReference>
<evidence type="ECO:0000256" key="6">
    <source>
        <dbReference type="SAM" id="Phobius"/>
    </source>
</evidence>
<dbReference type="InterPro" id="IPR009003">
    <property type="entry name" value="Peptidase_S1_PA"/>
</dbReference>
<keyword evidence="2" id="KW-0865">Zymogen</keyword>
<dbReference type="PANTHER" id="PTHR24271:SF80">
    <property type="entry name" value="GRANZYME 3, TANDEM DUPLICATE 1-RELATED"/>
    <property type="match status" value="1"/>
</dbReference>
<keyword evidence="9" id="KW-1185">Reference proteome</keyword>
<proteinExistence type="predicted"/>
<dbReference type="GO" id="GO:0005576">
    <property type="term" value="C:extracellular region"/>
    <property type="evidence" value="ECO:0007669"/>
    <property type="project" value="UniProtKB-SubCell"/>
</dbReference>
<keyword evidence="6" id="KW-0812">Transmembrane</keyword>
<dbReference type="InterPro" id="IPR043504">
    <property type="entry name" value="Peptidase_S1_PA_chymotrypsin"/>
</dbReference>
<evidence type="ECO:0000256" key="1">
    <source>
        <dbReference type="ARBA" id="ARBA00004239"/>
    </source>
</evidence>
<gene>
    <name evidence="8" type="primary">LOC107731741</name>
</gene>
<comment type="subcellular location">
    <subcellularLocation>
        <location evidence="1">Secreted</location>
        <location evidence="1">Extracellular space</location>
    </subcellularLocation>
</comment>
<sequence length="286" mass="32922">MAGKISFITFFPEFVLCLILFIYLEKKCWKTIKYLKLIYNLNSLVIVQVIHVFIIGGMESGIIGGKEAKPHSRPYMASIQYINHHTCGGMLIRQDYVLTADHFEVVLGAHNITKVEKSQQRIPVMKFIQHPMFKQNKEEDYSYDIMLLKLKNKAKLNKFVKVMPLPKKNGKTPANVKCYIAGWGLKTPKGEQASDVMQEVKLKLQFSFECKNKWQHYFNSERMICSVSDGKHAFCSGDSGSPLICNTKPQGIASYTFNGDYTTYPQVYVKISYFLPWIKKKIKMND</sequence>
<dbReference type="Ensembl" id="ENSSRHT00000095846.1">
    <property type="protein sequence ID" value="ENSSRHP00000093327.1"/>
    <property type="gene ID" value="ENSSRHG00000045897.1"/>
</dbReference>
<dbReference type="GO" id="GO:0004252">
    <property type="term" value="F:serine-type endopeptidase activity"/>
    <property type="evidence" value="ECO:0007669"/>
    <property type="project" value="UniProtKB-EC"/>
</dbReference>
<dbReference type="Pfam" id="PF00089">
    <property type="entry name" value="Trypsin"/>
    <property type="match status" value="1"/>
</dbReference>
<dbReference type="Gene3D" id="2.40.10.10">
    <property type="entry name" value="Trypsin-like serine proteases"/>
    <property type="match status" value="2"/>
</dbReference>
<keyword evidence="6" id="KW-0472">Membrane</keyword>
<dbReference type="PANTHER" id="PTHR24271">
    <property type="entry name" value="KALLIKREIN-RELATED"/>
    <property type="match status" value="1"/>
</dbReference>
<evidence type="ECO:0000256" key="2">
    <source>
        <dbReference type="ARBA" id="ARBA00023145"/>
    </source>
</evidence>
<name>A0A673MU19_9TELE</name>
<evidence type="ECO:0000256" key="4">
    <source>
        <dbReference type="ARBA" id="ARBA00036320"/>
    </source>
</evidence>
<comment type="catalytic activity">
    <reaction evidence="4">
        <text>Preferential cleavage: Arg-|-Xaa, Lys-|-Xaa.</text>
        <dbReference type="EC" id="3.4.21.4"/>
    </reaction>
</comment>
<accession>A0A673MU19</accession>
<dbReference type="GO" id="GO:0006508">
    <property type="term" value="P:proteolysis"/>
    <property type="evidence" value="ECO:0007669"/>
    <property type="project" value="InterPro"/>
</dbReference>
<dbReference type="CDD" id="cd00190">
    <property type="entry name" value="Tryp_SPc"/>
    <property type="match status" value="1"/>
</dbReference>
<dbReference type="SMART" id="SM00020">
    <property type="entry name" value="Tryp_SPc"/>
    <property type="match status" value="1"/>
</dbReference>
<dbReference type="PROSITE" id="PS50240">
    <property type="entry name" value="TRYPSIN_DOM"/>
    <property type="match status" value="1"/>
</dbReference>
<protein>
    <recommendedName>
        <fullName evidence="5">trypsin</fullName>
        <ecNumber evidence="5">3.4.21.4</ecNumber>
    </recommendedName>
</protein>
<reference evidence="8" key="1">
    <citation type="submission" date="2025-08" db="UniProtKB">
        <authorList>
            <consortium name="Ensembl"/>
        </authorList>
    </citation>
    <scope>IDENTIFICATION</scope>
</reference>
<evidence type="ECO:0000256" key="5">
    <source>
        <dbReference type="ARBA" id="ARBA00038868"/>
    </source>
</evidence>
<evidence type="ECO:0000259" key="7">
    <source>
        <dbReference type="PROSITE" id="PS50240"/>
    </source>
</evidence>
<feature type="transmembrane region" description="Helical" evidence="6">
    <location>
        <begin position="6"/>
        <end position="25"/>
    </location>
</feature>
<dbReference type="InterPro" id="IPR001254">
    <property type="entry name" value="Trypsin_dom"/>
</dbReference>
<evidence type="ECO:0000313" key="8">
    <source>
        <dbReference type="Ensembl" id="ENSSRHP00000093327.1"/>
    </source>
</evidence>
<reference evidence="8" key="2">
    <citation type="submission" date="2025-09" db="UniProtKB">
        <authorList>
            <consortium name="Ensembl"/>
        </authorList>
    </citation>
    <scope>IDENTIFICATION</scope>
</reference>
<keyword evidence="3" id="KW-1015">Disulfide bond</keyword>
<evidence type="ECO:0000256" key="3">
    <source>
        <dbReference type="ARBA" id="ARBA00023157"/>
    </source>
</evidence>
<organism evidence="8 9">
    <name type="scientific">Sinocyclocheilus rhinocerous</name>
    <dbReference type="NCBI Taxonomy" id="307959"/>
    <lineage>
        <taxon>Eukaryota</taxon>
        <taxon>Metazoa</taxon>
        <taxon>Chordata</taxon>
        <taxon>Craniata</taxon>
        <taxon>Vertebrata</taxon>
        <taxon>Euteleostomi</taxon>
        <taxon>Actinopterygii</taxon>
        <taxon>Neopterygii</taxon>
        <taxon>Teleostei</taxon>
        <taxon>Ostariophysi</taxon>
        <taxon>Cypriniformes</taxon>
        <taxon>Cyprinidae</taxon>
        <taxon>Cyprininae</taxon>
        <taxon>Sinocyclocheilus</taxon>
    </lineage>
</organism>
<dbReference type="InterPro" id="IPR001314">
    <property type="entry name" value="Peptidase_S1A"/>
</dbReference>
<feature type="transmembrane region" description="Helical" evidence="6">
    <location>
        <begin position="37"/>
        <end position="58"/>
    </location>
</feature>
<evidence type="ECO:0000313" key="9">
    <source>
        <dbReference type="Proteomes" id="UP000472270"/>
    </source>
</evidence>
<dbReference type="AlphaFoldDB" id="A0A673MU19"/>
<feature type="domain" description="Peptidase S1" evidence="7">
    <location>
        <begin position="62"/>
        <end position="283"/>
    </location>
</feature>
<keyword evidence="6" id="KW-1133">Transmembrane helix</keyword>
<dbReference type="EC" id="3.4.21.4" evidence="5"/>
<dbReference type="FunFam" id="2.40.10.10:FF:000005">
    <property type="entry name" value="Serine protease 37"/>
    <property type="match status" value="1"/>
</dbReference>
<dbReference type="PRINTS" id="PR00722">
    <property type="entry name" value="CHYMOTRYPSIN"/>
</dbReference>
<dbReference type="Proteomes" id="UP000472270">
    <property type="component" value="Unassembled WGS sequence"/>
</dbReference>